<protein>
    <submittedName>
        <fullName evidence="1">Uncharacterized protein</fullName>
    </submittedName>
</protein>
<proteinExistence type="predicted"/>
<dbReference type="AlphaFoldDB" id="A0A2P2KWY3"/>
<name>A0A2P2KWY3_RHIMU</name>
<reference evidence="1" key="1">
    <citation type="submission" date="2018-02" db="EMBL/GenBank/DDBJ databases">
        <title>Rhizophora mucronata_Transcriptome.</title>
        <authorList>
            <person name="Meera S.P."/>
            <person name="Sreeshan A."/>
            <person name="Augustine A."/>
        </authorList>
    </citation>
    <scope>NUCLEOTIDE SEQUENCE</scope>
    <source>
        <tissue evidence="1">Leaf</tissue>
    </source>
</reference>
<accession>A0A2P2KWY3</accession>
<evidence type="ECO:0000313" key="1">
    <source>
        <dbReference type="EMBL" id="MBX10223.1"/>
    </source>
</evidence>
<sequence length="51" mass="5671">MLTCHLDTMKSIQFVLAVNILICSLHRRSQFCPGLSLLGCGHMKHIFVGLS</sequence>
<dbReference type="EMBL" id="GGEC01029739">
    <property type="protein sequence ID" value="MBX10223.1"/>
    <property type="molecule type" value="Transcribed_RNA"/>
</dbReference>
<organism evidence="1">
    <name type="scientific">Rhizophora mucronata</name>
    <name type="common">Asiatic mangrove</name>
    <dbReference type="NCBI Taxonomy" id="61149"/>
    <lineage>
        <taxon>Eukaryota</taxon>
        <taxon>Viridiplantae</taxon>
        <taxon>Streptophyta</taxon>
        <taxon>Embryophyta</taxon>
        <taxon>Tracheophyta</taxon>
        <taxon>Spermatophyta</taxon>
        <taxon>Magnoliopsida</taxon>
        <taxon>eudicotyledons</taxon>
        <taxon>Gunneridae</taxon>
        <taxon>Pentapetalae</taxon>
        <taxon>rosids</taxon>
        <taxon>fabids</taxon>
        <taxon>Malpighiales</taxon>
        <taxon>Rhizophoraceae</taxon>
        <taxon>Rhizophora</taxon>
    </lineage>
</organism>